<evidence type="ECO:0000256" key="6">
    <source>
        <dbReference type="SAM" id="Phobius"/>
    </source>
</evidence>
<keyword evidence="4 6" id="KW-1133">Transmembrane helix</keyword>
<comment type="subcellular location">
    <subcellularLocation>
        <location evidence="1">Cell membrane</location>
        <topology evidence="1">Multi-pass membrane protein</topology>
    </subcellularLocation>
</comment>
<evidence type="ECO:0000256" key="5">
    <source>
        <dbReference type="ARBA" id="ARBA00023136"/>
    </source>
</evidence>
<evidence type="ECO:0000256" key="3">
    <source>
        <dbReference type="ARBA" id="ARBA00022692"/>
    </source>
</evidence>
<gene>
    <name evidence="8" type="ORF">HX876_08005</name>
</gene>
<feature type="transmembrane region" description="Helical" evidence="6">
    <location>
        <begin position="49"/>
        <end position="67"/>
    </location>
</feature>
<feature type="transmembrane region" description="Helical" evidence="6">
    <location>
        <begin position="107"/>
        <end position="129"/>
    </location>
</feature>
<dbReference type="PANTHER" id="PTHR43124">
    <property type="entry name" value="PURINE EFFLUX PUMP PBUE"/>
    <property type="match status" value="1"/>
</dbReference>
<accession>A0A7Y8CIV3</accession>
<feature type="transmembrane region" description="Helical" evidence="6">
    <location>
        <begin position="374"/>
        <end position="393"/>
    </location>
</feature>
<evidence type="ECO:0000256" key="4">
    <source>
        <dbReference type="ARBA" id="ARBA00022989"/>
    </source>
</evidence>
<dbReference type="Proteomes" id="UP000520592">
    <property type="component" value="Unassembled WGS sequence"/>
</dbReference>
<evidence type="ECO:0000256" key="2">
    <source>
        <dbReference type="ARBA" id="ARBA00022475"/>
    </source>
</evidence>
<feature type="transmembrane region" description="Helical" evidence="6">
    <location>
        <begin position="79"/>
        <end position="101"/>
    </location>
</feature>
<dbReference type="Pfam" id="PF07690">
    <property type="entry name" value="MFS_1"/>
    <property type="match status" value="1"/>
</dbReference>
<dbReference type="InterPro" id="IPR011701">
    <property type="entry name" value="MFS"/>
</dbReference>
<feature type="transmembrane region" description="Helical" evidence="6">
    <location>
        <begin position="211"/>
        <end position="232"/>
    </location>
</feature>
<dbReference type="InterPro" id="IPR050189">
    <property type="entry name" value="MFS_Efflux_Transporters"/>
</dbReference>
<comment type="caution">
    <text evidence="8">The sequence shown here is derived from an EMBL/GenBank/DDBJ whole genome shotgun (WGS) entry which is preliminary data.</text>
</comment>
<keyword evidence="3 6" id="KW-0812">Transmembrane</keyword>
<feature type="transmembrane region" description="Helical" evidence="6">
    <location>
        <begin position="136"/>
        <end position="159"/>
    </location>
</feature>
<evidence type="ECO:0000313" key="8">
    <source>
        <dbReference type="EMBL" id="NWC32332.1"/>
    </source>
</evidence>
<dbReference type="InterPro" id="IPR020846">
    <property type="entry name" value="MFS_dom"/>
</dbReference>
<keyword evidence="5 6" id="KW-0472">Membrane</keyword>
<dbReference type="InterPro" id="IPR036259">
    <property type="entry name" value="MFS_trans_sf"/>
</dbReference>
<dbReference type="Gene3D" id="1.20.1250.20">
    <property type="entry name" value="MFS general substrate transporter like domains"/>
    <property type="match status" value="1"/>
</dbReference>
<protein>
    <submittedName>
        <fullName evidence="8">MFS transporter</fullName>
    </submittedName>
</protein>
<feature type="transmembrane region" description="Helical" evidence="6">
    <location>
        <begin position="14"/>
        <end position="37"/>
    </location>
</feature>
<feature type="transmembrane region" description="Helical" evidence="6">
    <location>
        <begin position="281"/>
        <end position="300"/>
    </location>
</feature>
<dbReference type="AlphaFoldDB" id="A0A7Y8CIV3"/>
<dbReference type="RefSeq" id="WP_177060972.1">
    <property type="nucleotide sequence ID" value="NZ_JACAPB010000019.1"/>
</dbReference>
<feature type="transmembrane region" description="Helical" evidence="6">
    <location>
        <begin position="344"/>
        <end position="368"/>
    </location>
</feature>
<dbReference type="CDD" id="cd17324">
    <property type="entry name" value="MFS_NepI_like"/>
    <property type="match status" value="1"/>
</dbReference>
<feature type="transmembrane region" description="Helical" evidence="6">
    <location>
        <begin position="165"/>
        <end position="187"/>
    </location>
</feature>
<proteinExistence type="predicted"/>
<evidence type="ECO:0000259" key="7">
    <source>
        <dbReference type="PROSITE" id="PS50850"/>
    </source>
</evidence>
<dbReference type="GO" id="GO:0022857">
    <property type="term" value="F:transmembrane transporter activity"/>
    <property type="evidence" value="ECO:0007669"/>
    <property type="project" value="InterPro"/>
</dbReference>
<feature type="domain" description="Major facilitator superfamily (MFS) profile" evidence="7">
    <location>
        <begin position="13"/>
        <end position="397"/>
    </location>
</feature>
<dbReference type="PANTHER" id="PTHR43124:SF10">
    <property type="entry name" value="PURINE EFFLUX PUMP PBUE"/>
    <property type="match status" value="1"/>
</dbReference>
<dbReference type="PROSITE" id="PS50850">
    <property type="entry name" value="MFS"/>
    <property type="match status" value="1"/>
</dbReference>
<reference evidence="8 9" key="1">
    <citation type="submission" date="2020-04" db="EMBL/GenBank/DDBJ databases">
        <title>Molecular characterization of pseudomonads from Agaricus bisporus reveal novel blotch 2 pathogens in Western Europe.</title>
        <authorList>
            <person name="Taparia T."/>
            <person name="Krijger M."/>
            <person name="Haynes E."/>
            <person name="Elpinstone J.G."/>
            <person name="Noble R."/>
            <person name="Van Der Wolf J."/>
        </authorList>
    </citation>
    <scope>NUCLEOTIDE SEQUENCE [LARGE SCALE GENOMIC DNA]</scope>
    <source>
        <strain evidence="8 9">IPO3737</strain>
    </source>
</reference>
<evidence type="ECO:0000313" key="9">
    <source>
        <dbReference type="Proteomes" id="UP000520592"/>
    </source>
</evidence>
<keyword evidence="2" id="KW-1003">Cell membrane</keyword>
<dbReference type="GO" id="GO:0005886">
    <property type="term" value="C:plasma membrane"/>
    <property type="evidence" value="ECO:0007669"/>
    <property type="project" value="UniProtKB-SubCell"/>
</dbReference>
<dbReference type="EMBL" id="JACAQD010000010">
    <property type="protein sequence ID" value="NWC32332.1"/>
    <property type="molecule type" value="Genomic_DNA"/>
</dbReference>
<organism evidence="8 9">
    <name type="scientific">Pseudomonas gingeri</name>
    <dbReference type="NCBI Taxonomy" id="117681"/>
    <lineage>
        <taxon>Bacteria</taxon>
        <taxon>Pseudomonadati</taxon>
        <taxon>Pseudomonadota</taxon>
        <taxon>Gammaproteobacteria</taxon>
        <taxon>Pseudomonadales</taxon>
        <taxon>Pseudomonadaceae</taxon>
        <taxon>Pseudomonas</taxon>
    </lineage>
</organism>
<feature type="transmembrane region" description="Helical" evidence="6">
    <location>
        <begin position="252"/>
        <end position="269"/>
    </location>
</feature>
<name>A0A7Y8CIV3_9PSED</name>
<sequence>MTSASIGTPGYSSLFWLALGTFAIGTEGFMIAGLLPGIASDVSVSIEQAGQLVTFFALAYAISSPIMTTLTGHFDKRKVLICSMLGFVFANLLAFEAQGYWTLLGARLLLAFAAGLYAPNANALAAALVPPEKRGSALAVVNGGTTLALVIGVPLGTLIGNQLGWRMTFAGVAVLALIALGGLLLGLHQHVGRGMPTASLSERLAVAKNPAVLRIILVTTLWTTGAFCNYTYLASYLTTTTGISGSSISEVLFVWGISAAIGMFGGGYLSDRLGHRKVGVAALLVLIASFASLSLIAHWLPPSQALVPVLLVLMCWGLAGWSFFPSQLSRLVETAGPRVAPVALSLNASFLNLGISLGAALGSFTLVAGTSADLGWVAACCEVAAVSLLLYVVRRPVVRPVTV</sequence>
<dbReference type="SUPFAM" id="SSF103473">
    <property type="entry name" value="MFS general substrate transporter"/>
    <property type="match status" value="1"/>
</dbReference>
<evidence type="ECO:0000256" key="1">
    <source>
        <dbReference type="ARBA" id="ARBA00004651"/>
    </source>
</evidence>
<feature type="transmembrane region" description="Helical" evidence="6">
    <location>
        <begin position="306"/>
        <end position="324"/>
    </location>
</feature>